<dbReference type="STRING" id="357804.Ping_2780"/>
<dbReference type="Gene3D" id="3.30.559.10">
    <property type="entry name" value="Chloramphenicol acetyltransferase-like domain"/>
    <property type="match status" value="1"/>
</dbReference>
<feature type="domain" description="Peripheral subunit-binding (PSBD)" evidence="11">
    <location>
        <begin position="126"/>
        <end position="163"/>
    </location>
</feature>
<dbReference type="SUPFAM" id="SSF51230">
    <property type="entry name" value="Single hybrid motif"/>
    <property type="match status" value="1"/>
</dbReference>
<feature type="region of interest" description="Disordered" evidence="9">
    <location>
        <begin position="168"/>
        <end position="187"/>
    </location>
</feature>
<dbReference type="InterPro" id="IPR036625">
    <property type="entry name" value="E3-bd_dom_sf"/>
</dbReference>
<gene>
    <name evidence="12" type="ordered locus">Ping_2780</name>
</gene>
<keyword evidence="3 8" id="KW-0808">Transferase</keyword>
<evidence type="ECO:0000313" key="12">
    <source>
        <dbReference type="EMBL" id="ABM04487.1"/>
    </source>
</evidence>
<dbReference type="OrthoDB" id="9805770at2"/>
<evidence type="ECO:0000256" key="3">
    <source>
        <dbReference type="ARBA" id="ARBA00022679"/>
    </source>
</evidence>
<dbReference type="CDD" id="cd06849">
    <property type="entry name" value="lipoyl_domain"/>
    <property type="match status" value="1"/>
</dbReference>
<dbReference type="Pfam" id="PF02817">
    <property type="entry name" value="E3_binding"/>
    <property type="match status" value="1"/>
</dbReference>
<comment type="subunit">
    <text evidence="2">Forms a 24-polypeptide structural core with octahedral symmetry.</text>
</comment>
<dbReference type="AlphaFoldDB" id="A1SYC2"/>
<dbReference type="PROSITE" id="PS50968">
    <property type="entry name" value="BIOTINYL_LIPOYL"/>
    <property type="match status" value="1"/>
</dbReference>
<comment type="function">
    <text evidence="6">The pyruvate dehydrogenase complex catalyzes the overall conversion of pyruvate to acetyl-CoA and CO(2). It contains multiple copies of three enzymatic components: pyruvate dehydrogenase (E1), dihydrolipoamide acetyltransferase (E2) and lipoamide dehydrogenase (E3).</text>
</comment>
<comment type="cofactor">
    <cofactor evidence="8">
        <name>(R)-lipoate</name>
        <dbReference type="ChEBI" id="CHEBI:83088"/>
    </cofactor>
    <text evidence="8">Binds 1 lipoyl cofactor covalently.</text>
</comment>
<dbReference type="GO" id="GO:0045254">
    <property type="term" value="C:pyruvate dehydrogenase complex"/>
    <property type="evidence" value="ECO:0007669"/>
    <property type="project" value="UniProtKB-UniRule"/>
</dbReference>
<dbReference type="FunFam" id="3.30.559.10:FF:000003">
    <property type="entry name" value="Acetyltransferase component of pyruvate dehydrogenase complex"/>
    <property type="match status" value="1"/>
</dbReference>
<protein>
    <recommendedName>
        <fullName evidence="8">Acetyltransferase component of pyruvate dehydrogenase complex</fullName>
        <ecNumber evidence="8">2.3.1.12</ecNumber>
    </recommendedName>
</protein>
<dbReference type="eggNOG" id="COG0508">
    <property type="taxonomic scope" value="Bacteria"/>
</dbReference>
<dbReference type="RefSeq" id="WP_011771042.1">
    <property type="nucleotide sequence ID" value="NC_008709.1"/>
</dbReference>
<evidence type="ECO:0000256" key="7">
    <source>
        <dbReference type="ARBA" id="ARBA00048370"/>
    </source>
</evidence>
<dbReference type="InterPro" id="IPR001078">
    <property type="entry name" value="2-oxoacid_DH_actylTfrase"/>
</dbReference>
<accession>A1SYC2</accession>
<dbReference type="InterPro" id="IPR004167">
    <property type="entry name" value="PSBD"/>
</dbReference>
<dbReference type="PROSITE" id="PS51826">
    <property type="entry name" value="PSBD"/>
    <property type="match status" value="1"/>
</dbReference>
<name>A1SYC2_PSYIN</name>
<evidence type="ECO:0000259" key="11">
    <source>
        <dbReference type="PROSITE" id="PS51826"/>
    </source>
</evidence>
<proteinExistence type="inferred from homology"/>
<dbReference type="InterPro" id="IPR006257">
    <property type="entry name" value="LAT1"/>
</dbReference>
<evidence type="ECO:0000313" key="13">
    <source>
        <dbReference type="Proteomes" id="UP000000639"/>
    </source>
</evidence>
<dbReference type="EMBL" id="CP000510">
    <property type="protein sequence ID" value="ABM04487.1"/>
    <property type="molecule type" value="Genomic_DNA"/>
</dbReference>
<keyword evidence="5 8" id="KW-0012">Acyltransferase</keyword>
<evidence type="ECO:0000256" key="1">
    <source>
        <dbReference type="ARBA" id="ARBA00007317"/>
    </source>
</evidence>
<dbReference type="Proteomes" id="UP000000639">
    <property type="component" value="Chromosome"/>
</dbReference>
<dbReference type="PANTHER" id="PTHR23151">
    <property type="entry name" value="DIHYDROLIPOAMIDE ACETYL/SUCCINYL-TRANSFERASE-RELATED"/>
    <property type="match status" value="1"/>
</dbReference>
<evidence type="ECO:0000256" key="8">
    <source>
        <dbReference type="RuleBase" id="RU361137"/>
    </source>
</evidence>
<evidence type="ECO:0000256" key="5">
    <source>
        <dbReference type="ARBA" id="ARBA00023315"/>
    </source>
</evidence>
<dbReference type="SUPFAM" id="SSF47005">
    <property type="entry name" value="Peripheral subunit-binding domain of 2-oxo acid dehydrogenase complex"/>
    <property type="match status" value="1"/>
</dbReference>
<organism evidence="12 13">
    <name type="scientific">Psychromonas ingrahamii (strain DSM 17664 / CCUG 51855 / 37)</name>
    <dbReference type="NCBI Taxonomy" id="357804"/>
    <lineage>
        <taxon>Bacteria</taxon>
        <taxon>Pseudomonadati</taxon>
        <taxon>Pseudomonadota</taxon>
        <taxon>Gammaproteobacteria</taxon>
        <taxon>Alteromonadales</taxon>
        <taxon>Psychromonadaceae</taxon>
        <taxon>Psychromonas</taxon>
    </lineage>
</organism>
<reference evidence="12 13" key="1">
    <citation type="submission" date="2007-01" db="EMBL/GenBank/DDBJ databases">
        <title>Complete sequence of Psychromonas ingrahamii 37.</title>
        <authorList>
            <consortium name="US DOE Joint Genome Institute"/>
            <person name="Copeland A."/>
            <person name="Lucas S."/>
            <person name="Lapidus A."/>
            <person name="Barry K."/>
            <person name="Detter J.C."/>
            <person name="Glavina del Rio T."/>
            <person name="Hammon N."/>
            <person name="Israni S."/>
            <person name="Dalin E."/>
            <person name="Tice H."/>
            <person name="Pitluck S."/>
            <person name="Thompson L.S."/>
            <person name="Brettin T."/>
            <person name="Bruce D."/>
            <person name="Han C."/>
            <person name="Tapia R."/>
            <person name="Schmutz J."/>
            <person name="Larimer F."/>
            <person name="Land M."/>
            <person name="Hauser L."/>
            <person name="Kyrpides N."/>
            <person name="Ivanova N."/>
            <person name="Staley J."/>
            <person name="Richardson P."/>
        </authorList>
    </citation>
    <scope>NUCLEOTIDE SEQUENCE [LARGE SCALE GENOMIC DNA]</scope>
    <source>
        <strain evidence="12 13">37</strain>
    </source>
</reference>
<dbReference type="InterPro" id="IPR000089">
    <property type="entry name" value="Biotin_lipoyl"/>
</dbReference>
<dbReference type="SUPFAM" id="SSF52777">
    <property type="entry name" value="CoA-dependent acyltransferases"/>
    <property type="match status" value="1"/>
</dbReference>
<dbReference type="HOGENOM" id="CLU_016733_10_2_6"/>
<dbReference type="NCBIfam" id="TIGR01349">
    <property type="entry name" value="PDHac_trf_mito"/>
    <property type="match status" value="1"/>
</dbReference>
<comment type="similarity">
    <text evidence="1 8">Belongs to the 2-oxoacid dehydrogenase family.</text>
</comment>
<feature type="compositionally biased region" description="Polar residues" evidence="9">
    <location>
        <begin position="168"/>
        <end position="179"/>
    </location>
</feature>
<dbReference type="InterPro" id="IPR003016">
    <property type="entry name" value="2-oxoA_DH_lipoyl-BS"/>
</dbReference>
<dbReference type="InterPro" id="IPR045257">
    <property type="entry name" value="E2/Pdx1"/>
</dbReference>
<dbReference type="PANTHER" id="PTHR23151:SF90">
    <property type="entry name" value="DIHYDROLIPOYLLYSINE-RESIDUE ACETYLTRANSFERASE COMPONENT OF PYRUVATE DEHYDROGENASE COMPLEX, MITOCHONDRIAL-RELATED"/>
    <property type="match status" value="1"/>
</dbReference>
<dbReference type="PROSITE" id="PS00189">
    <property type="entry name" value="LIPOYL"/>
    <property type="match status" value="1"/>
</dbReference>
<dbReference type="Gene3D" id="4.10.320.10">
    <property type="entry name" value="E3-binding domain"/>
    <property type="match status" value="1"/>
</dbReference>
<keyword evidence="13" id="KW-1185">Reference proteome</keyword>
<evidence type="ECO:0000256" key="2">
    <source>
        <dbReference type="ARBA" id="ARBA00011484"/>
    </source>
</evidence>
<dbReference type="InterPro" id="IPR023213">
    <property type="entry name" value="CAT-like_dom_sf"/>
</dbReference>
<dbReference type="Pfam" id="PF00198">
    <property type="entry name" value="2-oxoacid_dh"/>
    <property type="match status" value="1"/>
</dbReference>
<evidence type="ECO:0000259" key="10">
    <source>
        <dbReference type="PROSITE" id="PS50968"/>
    </source>
</evidence>
<dbReference type="Gene3D" id="2.40.50.100">
    <property type="match status" value="1"/>
</dbReference>
<feature type="domain" description="Lipoyl-binding" evidence="10">
    <location>
        <begin position="2"/>
        <end position="80"/>
    </location>
</feature>
<dbReference type="GO" id="GO:0004742">
    <property type="term" value="F:dihydrolipoyllysine-residue acetyltransferase activity"/>
    <property type="evidence" value="ECO:0007669"/>
    <property type="project" value="UniProtKB-UniRule"/>
</dbReference>
<keyword evidence="4 8" id="KW-0450">Lipoyl</keyword>
<comment type="catalytic activity">
    <reaction evidence="7 8">
        <text>N(6)-[(R)-dihydrolipoyl]-L-lysyl-[protein] + acetyl-CoA = N(6)-[(R)-S(8)-acetyldihydrolipoyl]-L-lysyl-[protein] + CoA</text>
        <dbReference type="Rhea" id="RHEA:17017"/>
        <dbReference type="Rhea" id="RHEA-COMP:10475"/>
        <dbReference type="Rhea" id="RHEA-COMP:10478"/>
        <dbReference type="ChEBI" id="CHEBI:57287"/>
        <dbReference type="ChEBI" id="CHEBI:57288"/>
        <dbReference type="ChEBI" id="CHEBI:83100"/>
        <dbReference type="ChEBI" id="CHEBI:83111"/>
        <dbReference type="EC" id="2.3.1.12"/>
    </reaction>
</comment>
<dbReference type="EC" id="2.3.1.12" evidence="8"/>
<evidence type="ECO:0000256" key="6">
    <source>
        <dbReference type="ARBA" id="ARBA00025211"/>
    </source>
</evidence>
<evidence type="ECO:0000256" key="4">
    <source>
        <dbReference type="ARBA" id="ARBA00022823"/>
    </source>
</evidence>
<dbReference type="GO" id="GO:0006086">
    <property type="term" value="P:pyruvate decarboxylation to acetyl-CoA"/>
    <property type="evidence" value="ECO:0007669"/>
    <property type="project" value="InterPro"/>
</dbReference>
<dbReference type="Pfam" id="PF00364">
    <property type="entry name" value="Biotin_lipoyl"/>
    <property type="match status" value="1"/>
</dbReference>
<dbReference type="InterPro" id="IPR011053">
    <property type="entry name" value="Single_hybrid_motif"/>
</dbReference>
<sequence>MPIEIKLPEVVSGFESGVIASWCVNEGDNIKKGDVIFEVETDKAVIEVESPGAGVLGKILVDSNSSPVAVDTIVGMILLENEDPSVLSGEPVITNDDANTPAPVSDVKPDKIQAVPSASSGASRIMASPLAKVIAANNNIDLSNVVGTGPRNRILKADVENIINNKSDNSPAIMTTSAENKPDNSVPLDKVASTVNTENSDITPHTAMRKVIASRLTESKTTIPHFYVSIDCEVDNLNLLRAEFNAFYKDHENVKLTVNDFIIKAVALAIHKHPEINSMWLSEGVKKNKNIDISVAVSTDDGLMTPIVFNADRKGLITLSQNMKSLVSKTRSGKLQPNEYQGGGFTISNLGMYDIDSFNAIINPPQSCILAVGRAKKIPVVKDDQILIANVMNCTLSVDHRVIDGSVAAEFLQTFKFYIENPKHMMLFGGE</sequence>
<dbReference type="KEGG" id="pin:Ping_2780"/>
<evidence type="ECO:0000256" key="9">
    <source>
        <dbReference type="SAM" id="MobiDB-lite"/>
    </source>
</evidence>